<name>A0ABX7P6A6_9BACT</name>
<dbReference type="InterPro" id="IPR011042">
    <property type="entry name" value="6-blade_b-propeller_TolB-like"/>
</dbReference>
<evidence type="ECO:0008006" key="3">
    <source>
        <dbReference type="Google" id="ProtNLM"/>
    </source>
</evidence>
<accession>A0ABX7P6A6</accession>
<dbReference type="SUPFAM" id="SSF63829">
    <property type="entry name" value="Calcium-dependent phosphotriesterase"/>
    <property type="match status" value="1"/>
</dbReference>
<dbReference type="RefSeq" id="WP_206727570.1">
    <property type="nucleotide sequence ID" value="NZ_CP071090.1"/>
</dbReference>
<reference evidence="1 2" key="1">
    <citation type="submission" date="2021-02" db="EMBL/GenBank/DDBJ databases">
        <title>De Novo genome assembly of isolated myxobacteria.</title>
        <authorList>
            <person name="Stevens D.C."/>
        </authorList>
    </citation>
    <scope>NUCLEOTIDE SEQUENCE [LARGE SCALE GENOMIC DNA]</scope>
    <source>
        <strain evidence="2">SCPEA02</strain>
    </source>
</reference>
<dbReference type="EMBL" id="CP071090">
    <property type="protein sequence ID" value="QSQ26020.1"/>
    <property type="molecule type" value="Genomic_DNA"/>
</dbReference>
<organism evidence="1 2">
    <name type="scientific">Pyxidicoccus parkwayensis</name>
    <dbReference type="NCBI Taxonomy" id="2813578"/>
    <lineage>
        <taxon>Bacteria</taxon>
        <taxon>Pseudomonadati</taxon>
        <taxon>Myxococcota</taxon>
        <taxon>Myxococcia</taxon>
        <taxon>Myxococcales</taxon>
        <taxon>Cystobacterineae</taxon>
        <taxon>Myxococcaceae</taxon>
        <taxon>Pyxidicoccus</taxon>
    </lineage>
</organism>
<dbReference type="Proteomes" id="UP000662747">
    <property type="component" value="Chromosome"/>
</dbReference>
<dbReference type="Gene3D" id="2.120.10.30">
    <property type="entry name" value="TolB, C-terminal domain"/>
    <property type="match status" value="1"/>
</dbReference>
<gene>
    <name evidence="1" type="ORF">JY651_14305</name>
</gene>
<evidence type="ECO:0000313" key="1">
    <source>
        <dbReference type="EMBL" id="QSQ26020.1"/>
    </source>
</evidence>
<dbReference type="PROSITE" id="PS51257">
    <property type="entry name" value="PROKAR_LIPOPROTEIN"/>
    <property type="match status" value="1"/>
</dbReference>
<proteinExistence type="predicted"/>
<protein>
    <recommendedName>
        <fullName evidence="3">SMP-30/Gluconolactonase/LRE-like region domain-containing protein</fullName>
    </recommendedName>
</protein>
<keyword evidence="2" id="KW-1185">Reference proteome</keyword>
<sequence length="336" mass="35112">MKATRAGILGSALCILTCGGVLGCSDKEDPRPTPSRDGVTELVLPGNDFYPEGIAASADNTLYVGSLMTGQIVRVRPGKSEAEEFVAPRTIVTGTVGLYVQEDKQYLWLCSNVFGTSNAPELIAVSLSTGQAVHRHVFPAQEGAGSGFCNEIAQDTAGNLYATDSFLGRIIRVPASRLETDNSAEVWVRDDAFLGPQGQFGLNGLAYNGASTLYAVKTADGKLFRIPIGANGAAGTVQEVVLDRPLVGPDGLKFSSSVGLVVSEQYASAVSRIALNSDGSGTVTKLVEGLADPTSVELAEGSAWVSESQLSHVTGGSNAPPLTLPFHVRRVSLPKQ</sequence>
<evidence type="ECO:0000313" key="2">
    <source>
        <dbReference type="Proteomes" id="UP000662747"/>
    </source>
</evidence>